<dbReference type="Pfam" id="PF01152">
    <property type="entry name" value="Bac_globin"/>
    <property type="match status" value="1"/>
</dbReference>
<dbReference type="RefSeq" id="WP_102113478.1">
    <property type="nucleotide sequence ID" value="NZ_BMGN01000012.1"/>
</dbReference>
<dbReference type="InterPro" id="IPR009050">
    <property type="entry name" value="Globin-like_sf"/>
</dbReference>
<dbReference type="InterPro" id="IPR012292">
    <property type="entry name" value="Globin/Proto"/>
</dbReference>
<dbReference type="Proteomes" id="UP000234752">
    <property type="component" value="Chromosome eg_2"/>
</dbReference>
<proteinExistence type="predicted"/>
<dbReference type="CDD" id="cd08916">
    <property type="entry name" value="TrHb3_P"/>
    <property type="match status" value="1"/>
</dbReference>
<reference evidence="5 6" key="1">
    <citation type="submission" date="2017-12" db="EMBL/GenBank/DDBJ databases">
        <title>Genomes of bacteria within cyanobacterial aggregates.</title>
        <authorList>
            <person name="Cai H."/>
        </authorList>
    </citation>
    <scope>NUCLEOTIDE SEQUENCE [LARGE SCALE GENOMIC DNA]</scope>
    <source>
        <strain evidence="5 6">TH16</strain>
    </source>
</reference>
<organism evidence="5 6">
    <name type="scientific">Niveispirillum cyanobacteriorum</name>
    <dbReference type="NCBI Taxonomy" id="1612173"/>
    <lineage>
        <taxon>Bacteria</taxon>
        <taxon>Pseudomonadati</taxon>
        <taxon>Pseudomonadota</taxon>
        <taxon>Alphaproteobacteria</taxon>
        <taxon>Rhodospirillales</taxon>
        <taxon>Azospirillaceae</taxon>
        <taxon>Niveispirillum</taxon>
    </lineage>
</organism>
<dbReference type="GO" id="GO:0019825">
    <property type="term" value="F:oxygen binding"/>
    <property type="evidence" value="ECO:0007669"/>
    <property type="project" value="InterPro"/>
</dbReference>
<dbReference type="Gene3D" id="1.10.490.10">
    <property type="entry name" value="Globins"/>
    <property type="match status" value="1"/>
</dbReference>
<dbReference type="GO" id="GO:0020037">
    <property type="term" value="F:heme binding"/>
    <property type="evidence" value="ECO:0007669"/>
    <property type="project" value="InterPro"/>
</dbReference>
<keyword evidence="1" id="KW-0813">Transport</keyword>
<dbReference type="SUPFAM" id="SSF46458">
    <property type="entry name" value="Globin-like"/>
    <property type="match status" value="1"/>
</dbReference>
<protein>
    <submittedName>
        <fullName evidence="5">Preprotein translocase subunit TatC</fullName>
    </submittedName>
</protein>
<evidence type="ECO:0000256" key="1">
    <source>
        <dbReference type="ARBA" id="ARBA00022448"/>
    </source>
</evidence>
<dbReference type="AlphaFoldDB" id="A0A2K9NFM3"/>
<dbReference type="GO" id="GO:0046872">
    <property type="term" value="F:metal ion binding"/>
    <property type="evidence" value="ECO:0007669"/>
    <property type="project" value="UniProtKB-KW"/>
</dbReference>
<keyword evidence="3" id="KW-0479">Metal-binding</keyword>
<gene>
    <name evidence="5" type="ORF">C0V82_15935</name>
</gene>
<evidence type="ECO:0000256" key="2">
    <source>
        <dbReference type="ARBA" id="ARBA00022617"/>
    </source>
</evidence>
<sequence length="118" mass="13158">MDDHALAQLVRAFYARVRQDPELGPWFNNAIGDWDHHEALLTDFWTSVMLGSGRYKGNPMAAHLRHRAAMTPDRFDRWLSLWQETAEATLTAADAAAVRATAGRIARSLQLGIQSIAA</sequence>
<dbReference type="EMBL" id="CP025612">
    <property type="protein sequence ID" value="AUN31923.1"/>
    <property type="molecule type" value="Genomic_DNA"/>
</dbReference>
<keyword evidence="4" id="KW-0408">Iron</keyword>
<dbReference type="InterPro" id="IPR001486">
    <property type="entry name" value="Hemoglobin_trunc"/>
</dbReference>
<evidence type="ECO:0000256" key="3">
    <source>
        <dbReference type="ARBA" id="ARBA00022723"/>
    </source>
</evidence>
<accession>A0A2K9NFM3</accession>
<evidence type="ECO:0000313" key="6">
    <source>
        <dbReference type="Proteomes" id="UP000234752"/>
    </source>
</evidence>
<dbReference type="KEGG" id="ncb:C0V82_15935"/>
<dbReference type="OrthoDB" id="25954at2"/>
<evidence type="ECO:0000313" key="5">
    <source>
        <dbReference type="EMBL" id="AUN31923.1"/>
    </source>
</evidence>
<evidence type="ECO:0000256" key="4">
    <source>
        <dbReference type="ARBA" id="ARBA00023004"/>
    </source>
</evidence>
<name>A0A2K9NFM3_9PROT</name>
<keyword evidence="2" id="KW-0349">Heme</keyword>
<keyword evidence="6" id="KW-1185">Reference proteome</keyword>